<dbReference type="GO" id="GO:0008610">
    <property type="term" value="P:lipid biosynthetic process"/>
    <property type="evidence" value="ECO:0007669"/>
    <property type="project" value="UniProtKB-ARBA"/>
</dbReference>
<dbReference type="Gene3D" id="3.30.300.30">
    <property type="match status" value="3"/>
</dbReference>
<sequence>MSNAKNLCEVLESASKNKAGIVFIQDKDSEKLLTYKELYDTAKGILYNLRQQGITRGHEVIMQIEYNENFIRVFWACILGGIIPIPLHVAVNKEQQNQVINIFKVLKNPKIITDCNSESIMCSEKVFADKEDVDKEHVEKERAGIGTDKDTIESFKQRILEHTIYCKDIITITNYDDGIVPLPQDVAYIQFSSGSTGNPKGIMISHENVISNAYAIFNRANCKKEDSILNWLPISHSFSLVVGHIASMYADINQYLMPTLLFLKNPTLWMQKVDQHRNSMLLAPNFGFNHFLAYTNQEVTYDWDLSCIKIIASGGEPIDVTICNTFIDYLSRYGLNKNTIWPSYGMTEATVGITAPKIGDGFRFFSLDRNSIGYGNKIKEISDTNPENVKNIINVVSVGYPYEECLVRICNQDNDILEEKYIGSIQIKGKNVTKGYYSNDVANREAFTNDGWLKTGDIGFLYENQLVVTGREKDIIFINGQNYYPIDIERIVKETNGLAFNEVAVCGIFNKEKQKEEVAIFVLTKENVESFAVKASSIKNHVNNCTGIEVSNIIPVDSLPKASSGKIQRFKLMEQFLNGSFDTVIQALSIVSVCNVSRKLKKPKNDTEEKLVQIWSQILKSSNISVDQSFFELGGDSLKAALVLHSMNKMFDIDISLRDIFNHITIESLAEFISSVESNSFEDIQPVEKKEYYPLSSAQKRLYALNELHKEGIAYNITQVVMVEDNLEVERVKETFDLLIKRHEALRTSFELQDGLIVQRIHNIVQNNFTYREAREADIDEIIDQAIVPYELDKAPLFRTFVIKTEQQNYYIILDIHHIISDGTSIGILMKEFLQIYNNEKLSEHRLNYKDYAVWQETKKNSEKIMKQKGYWLKEFGSHIPLLNMPTDYMRPSKQVFEGNSISFSINEEVTSRLKNLSKATNTTLYMVLFSAFNLFIHKYANQEEIVIGTVTSGRNLDSLQDVVGMFVNTLAIKSKLYEEETFTDYLLRIKDTSLEAFDNSEYQFDQLIEDLHKNRDLSRNPIFDIMFVMENMELPVNDDEHMRFQIYDYKPKGTKLDLTLKVQERDGAIIGWFQYSTSLFKKETIHRFKQYYLEVLNGIIDYSNQKVSSIGIVPIKEKERIVSTFNNTDVMYNNSLTICEMFERQVEKTPNNIAVVCGKEKLTYDELNQMANSLARTLRQAGVKTDTIVGLLIERSVYMAIGILAVMKAGGAYLPIDSEYPPDRITYMLEDSDASALITQTMLKNRVDFSGTKIIIDDTCSYSKDSSNIQPISTVNDIAYVIYTSGSTGKPKGVKVEHRSLVNYVAWFTRKSNLQERDKTILLSSYAFDLSYTSLYTSLLCGGELHIVSKDEYTDPEKLLHYISTHEITYIKATPSLFSMLVNTYSFHKSDICKSLRLIVLGGESINVSLVEKYNKIYPDTQIMNHYGPTECTIGCIATLIDRNHLKEYKRCPVIGMPIDNVKVYIVDNKMEPVAIGQTGELYIGGSCLARGYMNLAELDKEKFVKNPFTKNDNNRLYKTGDLGRYLEDGSIEFLGRIDNQVKIRGYRIELGEIENSILTYPGIDKVCVIDIDDSNGNKEVCAYIVTRKARIIKDLRKYLLNNLPTYMVPTYLVTVEEIPITSNGKVNKAALPKPNNDPVDTIEYVAPKTDTEKRLVTIWGEVLGVEQIGIDNNFFEIGGHSLKATALMSKIQKEFNILIDMKDVFDYPTIRELSICMNNKGPSEFSRIQRVEKRPYYPVSSSQKRIYTLAQIDPQSISYNMPAAYIIKGDLDIDRLKNSLTILINRHEVFRTSFPIVNGEIVQQVQDQVKVQVCVDESKDTTEYIMKEFIKPFSLGTLPLVRFKLLKVKQEEHVLLMDMHHIIFDGVSIGIFVKEFNELYKGNTLPELKIQYKEFAVWQKDFLRSDTLKRQEQYWLNAYNDEWLPLSLPLDFERPTIQSFEGSSIIFEIDNTMTQLLRDLNRKTGTTLFMVLFGAYSILLSKYSSQEDIIVGTAEAGRHHADLENLIGMFINTLPLRTYPSGDKTLQQYMEEVKDTCFEVFNNSDYQFDMLLDKLHVKREMGRNPLFDTMFILENVEYSSIDMNGPTLEPFELNNRISKFDCMLVGEEIEDTIKFEFKYCTKLFDIKTIKRLRDSYIKILSALIHNQEQRICDIDYIDEKEEKKIIVSFNDTNAYYPKEQTIAQLFEKQVLLYPEKTAVEFKGNRLSYLELDRRANCVAHMLMNKGIDRDFIVGVLVKRSVNMIIGIMGILKAGAAYMPISEEYPVNRIQYMLEDSKATIVLTEKSLIEQVRCVQQVSYVNHVICIDNEELYKNYSNERLNITRDSRDLAYVIYTSGTTGKPKGVMLENRSVVNLIYSLYDKVYQRYEGDLKIALIAPYIFDASVKQIFASLLLGHTLHVIPEEARVDGELLLDYYIANRIDISDGTPIHLSILTNCSSQQLKQIPIRCFLIGGEALHNGIVKSLLDKCNHGDKKLDVVNVYGPTECCVDATSYLINQDNCNEDIVIGKPLNNVRLYVLDKYQKIVPIGIPGELYISGDGVARGYMNSQELTSSAFMEDCYQDGMRMYRTGDLVKWTEEGTIKYLGRIDHQVKIRGFRIELGEIEKQLLSHKEIKEAAVLARDDGSDRKYLCAYLTADSKISIDAIRRYLSEELPEYMIPSYFVQLDQLPVTINGKVNRKLLPEPEIIGTELEVPIELPEDETQEILVKVWCEVLGLQQVGIHNNYYSLGGDSIKAIQISSKLRDYNLKVAIRDLLQHQTIEELSKYVTRTDLKTSQEMVTGQVKLTPIQKDFFERHYKVENHYNQSIMLYSKLGFNEKFVEKAFEKIVSHHDALRMTFKKDGHEVIQMNERDDSQSFEFLIYYLAVEDYESYIEEKVSEIQSGIDLEVGPLVKLGLFKTNEGDHLLVVIHHLVMDGVSWRILLQDFELAYKQLTQKQEIALASKTDSYKEWANQMYGYAKSSEIKEQFTYWSNIEKQNIIPMEKDIKLSSTRKLIDYETIRIVLDEPYTDKLLRETNSAYNTEINDILLTALVKAIKNWTKNGQVLINLEGHGREDIADNLDIARTIGWFTSKYPVLFQLEDGYGLSNDIKTVKETLRHVPQKGIGYSILRYITLPMWNNEECFCLEPEICFNYLGQFDNDITSDIFTTSKISSGYNSNKENMNTYAVSVGGMIVNNQLIIKFTYNTKEFYKETMETLSRSYIKILQEVIEHCSDKEEQEYTPSDFDDDSLSFTELDTLNEMLQEIEI</sequence>
<dbReference type="InterPro" id="IPR045851">
    <property type="entry name" value="AMP-bd_C_sf"/>
</dbReference>
<evidence type="ECO:0000256" key="5">
    <source>
        <dbReference type="ARBA" id="ARBA00022598"/>
    </source>
</evidence>
<feature type="domain" description="Carrier" evidence="9">
    <location>
        <begin position="1648"/>
        <end position="1723"/>
    </location>
</feature>
<evidence type="ECO:0000256" key="3">
    <source>
        <dbReference type="ARBA" id="ARBA00022450"/>
    </source>
</evidence>
<evidence type="ECO:0000313" key="10">
    <source>
        <dbReference type="EMBL" id="SHL91663.1"/>
    </source>
</evidence>
<comment type="similarity">
    <text evidence="2">Belongs to the ATP-dependent AMP-binding enzyme family.</text>
</comment>
<dbReference type="Gene3D" id="3.30.559.10">
    <property type="entry name" value="Chloramphenicol acetyltransferase-like domain"/>
    <property type="match status" value="3"/>
</dbReference>
<dbReference type="InterPro" id="IPR001242">
    <property type="entry name" value="Condensation_dom"/>
</dbReference>
<dbReference type="PROSITE" id="PS00018">
    <property type="entry name" value="EF_HAND_1"/>
    <property type="match status" value="1"/>
</dbReference>
<dbReference type="Gene3D" id="3.40.50.980">
    <property type="match status" value="4"/>
</dbReference>
<dbReference type="GO" id="GO:0016874">
    <property type="term" value="F:ligase activity"/>
    <property type="evidence" value="ECO:0007669"/>
    <property type="project" value="UniProtKB-KW"/>
</dbReference>
<dbReference type="InterPro" id="IPR025110">
    <property type="entry name" value="AMP-bd_C"/>
</dbReference>
<dbReference type="InterPro" id="IPR018247">
    <property type="entry name" value="EF_Hand_1_Ca_BS"/>
</dbReference>
<dbReference type="Pfam" id="PF00501">
    <property type="entry name" value="AMP-binding"/>
    <property type="match status" value="3"/>
</dbReference>
<dbReference type="OrthoDB" id="9778383at2"/>
<evidence type="ECO:0000256" key="1">
    <source>
        <dbReference type="ARBA" id="ARBA00001957"/>
    </source>
</evidence>
<keyword evidence="7" id="KW-0045">Antibiotic biosynthesis</keyword>
<evidence type="ECO:0000256" key="6">
    <source>
        <dbReference type="ARBA" id="ARBA00022737"/>
    </source>
</evidence>
<evidence type="ECO:0000313" key="11">
    <source>
        <dbReference type="Proteomes" id="UP000184038"/>
    </source>
</evidence>
<dbReference type="InterPro" id="IPR006162">
    <property type="entry name" value="Ppantetheine_attach_site"/>
</dbReference>
<dbReference type="PANTHER" id="PTHR45527:SF1">
    <property type="entry name" value="FATTY ACID SYNTHASE"/>
    <property type="match status" value="1"/>
</dbReference>
<organism evidence="10 11">
    <name type="scientific">Anaerosporobacter mobilis DSM 15930</name>
    <dbReference type="NCBI Taxonomy" id="1120996"/>
    <lineage>
        <taxon>Bacteria</taxon>
        <taxon>Bacillati</taxon>
        <taxon>Bacillota</taxon>
        <taxon>Clostridia</taxon>
        <taxon>Lachnospirales</taxon>
        <taxon>Lachnospiraceae</taxon>
        <taxon>Anaerosporobacter</taxon>
    </lineage>
</organism>
<name>A0A1M7EIW9_9FIRM</name>
<dbReference type="Gene3D" id="3.40.50.12780">
    <property type="entry name" value="N-terminal domain of ligase-like"/>
    <property type="match status" value="1"/>
</dbReference>
<evidence type="ECO:0000256" key="4">
    <source>
        <dbReference type="ARBA" id="ARBA00022553"/>
    </source>
</evidence>
<dbReference type="InterPro" id="IPR000873">
    <property type="entry name" value="AMP-dep_synth/lig_dom"/>
</dbReference>
<dbReference type="GO" id="GO:0017000">
    <property type="term" value="P:antibiotic biosynthetic process"/>
    <property type="evidence" value="ECO:0007669"/>
    <property type="project" value="UniProtKB-KW"/>
</dbReference>
<evidence type="ECO:0000256" key="7">
    <source>
        <dbReference type="ARBA" id="ARBA00023194"/>
    </source>
</evidence>
<keyword evidence="8" id="KW-0511">Multifunctional enzyme</keyword>
<dbReference type="PROSITE" id="PS50075">
    <property type="entry name" value="CARRIER"/>
    <property type="match status" value="3"/>
</dbReference>
<dbReference type="CDD" id="cd19534">
    <property type="entry name" value="E_NRPS"/>
    <property type="match status" value="1"/>
</dbReference>
<keyword evidence="4" id="KW-0597">Phosphoprotein</keyword>
<dbReference type="Pfam" id="PF00668">
    <property type="entry name" value="Condensation"/>
    <property type="match status" value="3"/>
</dbReference>
<dbReference type="PANTHER" id="PTHR45527">
    <property type="entry name" value="NONRIBOSOMAL PEPTIDE SYNTHETASE"/>
    <property type="match status" value="1"/>
</dbReference>
<evidence type="ECO:0000259" key="9">
    <source>
        <dbReference type="PROSITE" id="PS50075"/>
    </source>
</evidence>
<dbReference type="FunFam" id="3.30.559.10:FF:000016">
    <property type="entry name" value="Nonribosomal peptide synthase Pes1"/>
    <property type="match status" value="1"/>
</dbReference>
<gene>
    <name evidence="10" type="ORF">SAMN02746066_00010</name>
</gene>
<dbReference type="InterPro" id="IPR010071">
    <property type="entry name" value="AA_adenyl_dom"/>
</dbReference>
<protein>
    <submittedName>
        <fullName evidence="10">Surfactin family lipopeptide synthetase A</fullName>
    </submittedName>
</protein>
<accession>A0A1M7EIW9</accession>
<dbReference type="InterPro" id="IPR009081">
    <property type="entry name" value="PP-bd_ACP"/>
</dbReference>
<comment type="cofactor">
    <cofactor evidence="1">
        <name>pantetheine 4'-phosphate</name>
        <dbReference type="ChEBI" id="CHEBI:47942"/>
    </cofactor>
</comment>
<evidence type="ECO:0000256" key="2">
    <source>
        <dbReference type="ARBA" id="ARBA00006432"/>
    </source>
</evidence>
<dbReference type="GO" id="GO:0043041">
    <property type="term" value="P:amino acid activation for nonribosomal peptide biosynthetic process"/>
    <property type="evidence" value="ECO:0007669"/>
    <property type="project" value="TreeGrafter"/>
</dbReference>
<dbReference type="FunFam" id="1.10.1200.10:FF:000005">
    <property type="entry name" value="Nonribosomal peptide synthetase 1"/>
    <property type="match status" value="3"/>
</dbReference>
<proteinExistence type="inferred from homology"/>
<keyword evidence="3" id="KW-0596">Phosphopantetheine</keyword>
<feature type="domain" description="Carrier" evidence="9">
    <location>
        <begin position="602"/>
        <end position="677"/>
    </location>
</feature>
<dbReference type="GO" id="GO:0031177">
    <property type="term" value="F:phosphopantetheine binding"/>
    <property type="evidence" value="ECO:0007669"/>
    <property type="project" value="InterPro"/>
</dbReference>
<keyword evidence="5" id="KW-0436">Ligase</keyword>
<dbReference type="PROSITE" id="PS00455">
    <property type="entry name" value="AMP_BINDING"/>
    <property type="match status" value="3"/>
</dbReference>
<dbReference type="FunFam" id="3.30.300.30:FF:000010">
    <property type="entry name" value="Enterobactin synthetase component F"/>
    <property type="match status" value="1"/>
</dbReference>
<dbReference type="GO" id="GO:0044550">
    <property type="term" value="P:secondary metabolite biosynthetic process"/>
    <property type="evidence" value="ECO:0007669"/>
    <property type="project" value="UniProtKB-ARBA"/>
</dbReference>
<keyword evidence="11" id="KW-1185">Reference proteome</keyword>
<dbReference type="FunFam" id="3.40.50.12780:FF:000012">
    <property type="entry name" value="Non-ribosomal peptide synthetase"/>
    <property type="match status" value="1"/>
</dbReference>
<dbReference type="SUPFAM" id="SSF56801">
    <property type="entry name" value="Acetyl-CoA synthetase-like"/>
    <property type="match status" value="3"/>
</dbReference>
<dbReference type="NCBIfam" id="NF003417">
    <property type="entry name" value="PRK04813.1"/>
    <property type="match status" value="4"/>
</dbReference>
<dbReference type="InterPro" id="IPR020845">
    <property type="entry name" value="AMP-binding_CS"/>
</dbReference>
<dbReference type="SUPFAM" id="SSF52777">
    <property type="entry name" value="CoA-dependent acyltransferases"/>
    <property type="match status" value="6"/>
</dbReference>
<dbReference type="STRING" id="1120996.SAMN02746066_00010"/>
<dbReference type="Pfam" id="PF00550">
    <property type="entry name" value="PP-binding"/>
    <property type="match status" value="3"/>
</dbReference>
<dbReference type="Gene3D" id="3.30.559.30">
    <property type="entry name" value="Nonribosomal peptide synthetase, condensation domain"/>
    <property type="match status" value="3"/>
</dbReference>
<dbReference type="FunFam" id="3.40.50.980:FF:000001">
    <property type="entry name" value="Non-ribosomal peptide synthetase"/>
    <property type="match status" value="2"/>
</dbReference>
<dbReference type="InterPro" id="IPR023213">
    <property type="entry name" value="CAT-like_dom_sf"/>
</dbReference>
<dbReference type="RefSeq" id="WP_073281492.1">
    <property type="nucleotide sequence ID" value="NZ_FRCP01000005.1"/>
</dbReference>
<dbReference type="EMBL" id="FRCP01000005">
    <property type="protein sequence ID" value="SHL91663.1"/>
    <property type="molecule type" value="Genomic_DNA"/>
</dbReference>
<dbReference type="InterPro" id="IPR010060">
    <property type="entry name" value="NRPS_synth"/>
</dbReference>
<dbReference type="NCBIfam" id="TIGR01733">
    <property type="entry name" value="AA-adenyl-dom"/>
    <property type="match status" value="2"/>
</dbReference>
<dbReference type="SMART" id="SM00823">
    <property type="entry name" value="PKS_PP"/>
    <property type="match status" value="3"/>
</dbReference>
<feature type="domain" description="Carrier" evidence="9">
    <location>
        <begin position="2700"/>
        <end position="2774"/>
    </location>
</feature>
<dbReference type="Gene3D" id="1.10.1200.10">
    <property type="entry name" value="ACP-like"/>
    <property type="match status" value="3"/>
</dbReference>
<dbReference type="InterPro" id="IPR036736">
    <property type="entry name" value="ACP-like_sf"/>
</dbReference>
<reference evidence="10 11" key="1">
    <citation type="submission" date="2016-11" db="EMBL/GenBank/DDBJ databases">
        <authorList>
            <person name="Jaros S."/>
            <person name="Januszkiewicz K."/>
            <person name="Wedrychowicz H."/>
        </authorList>
    </citation>
    <scope>NUCLEOTIDE SEQUENCE [LARGE SCALE GENOMIC DNA]</scope>
    <source>
        <strain evidence="10 11">DSM 15930</strain>
    </source>
</reference>
<dbReference type="Pfam" id="PF13193">
    <property type="entry name" value="AMP-binding_C"/>
    <property type="match status" value="2"/>
</dbReference>
<keyword evidence="6" id="KW-0677">Repeat</keyword>
<dbReference type="NCBIfam" id="TIGR01720">
    <property type="entry name" value="NRPS-para261"/>
    <property type="match status" value="1"/>
</dbReference>
<evidence type="ECO:0000256" key="8">
    <source>
        <dbReference type="ARBA" id="ARBA00023268"/>
    </source>
</evidence>
<dbReference type="Gene3D" id="2.30.38.10">
    <property type="entry name" value="Luciferase, Domain 3"/>
    <property type="match status" value="2"/>
</dbReference>
<dbReference type="InterPro" id="IPR042099">
    <property type="entry name" value="ANL_N_sf"/>
</dbReference>
<dbReference type="CDD" id="cd19531">
    <property type="entry name" value="LCL_NRPS-like"/>
    <property type="match status" value="2"/>
</dbReference>
<dbReference type="PROSITE" id="PS00012">
    <property type="entry name" value="PHOSPHOPANTETHEINE"/>
    <property type="match status" value="2"/>
</dbReference>
<dbReference type="SUPFAM" id="SSF47336">
    <property type="entry name" value="ACP-like"/>
    <property type="match status" value="3"/>
</dbReference>
<dbReference type="InterPro" id="IPR020806">
    <property type="entry name" value="PKS_PP-bd"/>
</dbReference>
<dbReference type="GO" id="GO:0005829">
    <property type="term" value="C:cytosol"/>
    <property type="evidence" value="ECO:0007669"/>
    <property type="project" value="TreeGrafter"/>
</dbReference>
<dbReference type="Proteomes" id="UP000184038">
    <property type="component" value="Unassembled WGS sequence"/>
</dbReference>